<feature type="compositionally biased region" description="Basic and acidic residues" evidence="1">
    <location>
        <begin position="300"/>
        <end position="309"/>
    </location>
</feature>
<name>A0ABR3WAI1_9PEZI</name>
<comment type="caution">
    <text evidence="2">The sequence shown here is derived from an EMBL/GenBank/DDBJ whole genome shotgun (WGS) entry which is preliminary data.</text>
</comment>
<organism evidence="2 3">
    <name type="scientific">Diaporthe australafricana</name>
    <dbReference type="NCBI Taxonomy" id="127596"/>
    <lineage>
        <taxon>Eukaryota</taxon>
        <taxon>Fungi</taxon>
        <taxon>Dikarya</taxon>
        <taxon>Ascomycota</taxon>
        <taxon>Pezizomycotina</taxon>
        <taxon>Sordariomycetes</taxon>
        <taxon>Sordariomycetidae</taxon>
        <taxon>Diaporthales</taxon>
        <taxon>Diaporthaceae</taxon>
        <taxon>Diaporthe</taxon>
    </lineage>
</organism>
<feature type="compositionally biased region" description="Low complexity" evidence="1">
    <location>
        <begin position="322"/>
        <end position="337"/>
    </location>
</feature>
<dbReference type="Proteomes" id="UP001583177">
    <property type="component" value="Unassembled WGS sequence"/>
</dbReference>
<proteinExistence type="predicted"/>
<evidence type="ECO:0000256" key="1">
    <source>
        <dbReference type="SAM" id="MobiDB-lite"/>
    </source>
</evidence>
<gene>
    <name evidence="2" type="ORF">Daus18300_010368</name>
</gene>
<protein>
    <submittedName>
        <fullName evidence="2">Uncharacterized protein</fullName>
    </submittedName>
</protein>
<reference evidence="2 3" key="1">
    <citation type="journal article" date="2024" name="IMA Fungus">
        <title>IMA Genome - F19 : A genome assembly and annotation guide to empower mycologists, including annotated draft genome sequences of Ceratocystis pirilliformis, Diaporthe australafricana, Fusarium ophioides, Paecilomyces lecythidis, and Sporothrix stenoceras.</title>
        <authorList>
            <person name="Aylward J."/>
            <person name="Wilson A.M."/>
            <person name="Visagie C.M."/>
            <person name="Spraker J."/>
            <person name="Barnes I."/>
            <person name="Buitendag C."/>
            <person name="Ceriani C."/>
            <person name="Del Mar Angel L."/>
            <person name="du Plessis D."/>
            <person name="Fuchs T."/>
            <person name="Gasser K."/>
            <person name="Kramer D."/>
            <person name="Li W."/>
            <person name="Munsamy K."/>
            <person name="Piso A."/>
            <person name="Price J.L."/>
            <person name="Sonnekus B."/>
            <person name="Thomas C."/>
            <person name="van der Nest A."/>
            <person name="van Dijk A."/>
            <person name="van Heerden A."/>
            <person name="van Vuuren N."/>
            <person name="Yilmaz N."/>
            <person name="Duong T.A."/>
            <person name="van der Merwe N.A."/>
            <person name="Wingfield M.J."/>
            <person name="Wingfield B.D."/>
        </authorList>
    </citation>
    <scope>NUCLEOTIDE SEQUENCE [LARGE SCALE GENOMIC DNA]</scope>
    <source>
        <strain evidence="2 3">CMW 18300</strain>
    </source>
</reference>
<evidence type="ECO:0000313" key="2">
    <source>
        <dbReference type="EMBL" id="KAL1857395.1"/>
    </source>
</evidence>
<keyword evidence="3" id="KW-1185">Reference proteome</keyword>
<dbReference type="EMBL" id="JAWRVE010000114">
    <property type="protein sequence ID" value="KAL1857395.1"/>
    <property type="molecule type" value="Genomic_DNA"/>
</dbReference>
<feature type="region of interest" description="Disordered" evidence="1">
    <location>
        <begin position="252"/>
        <end position="399"/>
    </location>
</feature>
<evidence type="ECO:0000313" key="3">
    <source>
        <dbReference type="Proteomes" id="UP001583177"/>
    </source>
</evidence>
<sequence>MDIDGVLDTNGAIISGVPANRVPIDLRDCQPFFVLLSLFDQSQHHQDDSKHYNALVSGHHWGQSTLASMSADWVTGVANDDRDAFVTEARVRAGGAGGAGGGHRASAAAPTAATVPTALKKGGSLRYAHTLGGFRVILRRGQAVHLVSEVEKRDWKEVPTERTFDDLHGVCQRIAFIGCADIPKKTTPIDNFALFSGTMLDILSVLFNHGANIKFGAVIADALATGMAYFVKATEDKSLKQTDKCCGLVESRLSTSRSQEAERRPGPQQTAEKPYCLEVAVYHEGGGGQDPSSTPMADVPGHHEAHHAIDPGPGAGEDDPQMDQVVPADVDADANSASDDELAEREPDSHFARGTRRATFPPFEGRLRRHRHEALLLVRHTAPSTNQRERLATPFHAPR</sequence>
<accession>A0ABR3WAI1</accession>